<proteinExistence type="predicted"/>
<evidence type="ECO:0000256" key="1">
    <source>
        <dbReference type="SAM" id="Coils"/>
    </source>
</evidence>
<feature type="compositionally biased region" description="Low complexity" evidence="2">
    <location>
        <begin position="23"/>
        <end position="32"/>
    </location>
</feature>
<evidence type="ECO:0008006" key="6">
    <source>
        <dbReference type="Google" id="ProtNLM"/>
    </source>
</evidence>
<dbReference type="KEGG" id="dce:O6P33_10085"/>
<organism evidence="4 5">
    <name type="scientific">Denitrificimonas caeni</name>
    <dbReference type="NCBI Taxonomy" id="521720"/>
    <lineage>
        <taxon>Bacteria</taxon>
        <taxon>Pseudomonadati</taxon>
        <taxon>Pseudomonadota</taxon>
        <taxon>Gammaproteobacteria</taxon>
        <taxon>Pseudomonadales</taxon>
        <taxon>Pseudomonadaceae</taxon>
        <taxon>Denitrificimonas</taxon>
    </lineage>
</organism>
<evidence type="ECO:0000256" key="3">
    <source>
        <dbReference type="SAM" id="Phobius"/>
    </source>
</evidence>
<dbReference type="RefSeq" id="WP_269817653.1">
    <property type="nucleotide sequence ID" value="NZ_CP114976.1"/>
</dbReference>
<gene>
    <name evidence="4" type="ORF">O6P33_10085</name>
</gene>
<evidence type="ECO:0000313" key="5">
    <source>
        <dbReference type="Proteomes" id="UP001212189"/>
    </source>
</evidence>
<keyword evidence="3" id="KW-0472">Membrane</keyword>
<accession>A0AAE9VQY3</accession>
<keyword evidence="3" id="KW-1133">Transmembrane helix</keyword>
<protein>
    <recommendedName>
        <fullName evidence="6">ATPase</fullName>
    </recommendedName>
</protein>
<evidence type="ECO:0000256" key="2">
    <source>
        <dbReference type="SAM" id="MobiDB-lite"/>
    </source>
</evidence>
<keyword evidence="5" id="KW-1185">Reference proteome</keyword>
<name>A0AAE9VQY3_9GAMM</name>
<sequence length="310" mass="33445">MRNDAHDDIDELPPLSRGRIEPALDSAAAHDAAAADNLRATATPPSPPSSNKAIGLLSALTLAIACSSTAFGWWSLQRMQLLEQQLVATQNSFSKISEDAAGRINAITGKVSATESSVLSGNEALKLRLNRLEQEAVAKHKQLTSRLDQHDTGISKLSTELTALSETSTGLDNSIAAQKTTLTEQATALSALQTDLSKKLENQHSTLQKLTEELNSNQQQLAQLAELKSQLTSTNSKLAKLQENSQHSDELTRIQQDILILRSEVDQLASTATADSSGPSLADFDAYRAQTNRTISALQEQLRNLQKNTP</sequence>
<evidence type="ECO:0000313" key="4">
    <source>
        <dbReference type="EMBL" id="WBE24710.1"/>
    </source>
</evidence>
<dbReference type="EMBL" id="CP114976">
    <property type="protein sequence ID" value="WBE24710.1"/>
    <property type="molecule type" value="Genomic_DNA"/>
</dbReference>
<dbReference type="Proteomes" id="UP001212189">
    <property type="component" value="Chromosome"/>
</dbReference>
<feature type="coiled-coil region" evidence="1">
    <location>
        <begin position="193"/>
        <end position="244"/>
    </location>
</feature>
<dbReference type="AlphaFoldDB" id="A0AAE9VQY3"/>
<reference evidence="4 5" key="1">
    <citation type="submission" date="2022-12" db="EMBL/GenBank/DDBJ databases">
        <title>Coexistence and Characterization of a Novel Tigecycline Resistance gene tet(X) variant and blaNDM-1 in a Pseudomonas caeni Isolate of Chicken Origin.</title>
        <authorList>
            <person name="Lu X."/>
            <person name="Zhang L."/>
            <person name="Li R."/>
            <person name="Wang Z."/>
        </authorList>
    </citation>
    <scope>NUCLEOTIDE SEQUENCE [LARGE SCALE GENOMIC DNA]</scope>
    <source>
        <strain evidence="4 5">CE14</strain>
    </source>
</reference>
<feature type="region of interest" description="Disordered" evidence="2">
    <location>
        <begin position="1"/>
        <end position="32"/>
    </location>
</feature>
<feature type="transmembrane region" description="Helical" evidence="3">
    <location>
        <begin position="53"/>
        <end position="76"/>
    </location>
</feature>
<keyword evidence="1" id="KW-0175">Coiled coil</keyword>
<keyword evidence="3" id="KW-0812">Transmembrane</keyword>